<dbReference type="InterPro" id="IPR011006">
    <property type="entry name" value="CheY-like_superfamily"/>
</dbReference>
<evidence type="ECO:0000313" key="4">
    <source>
        <dbReference type="Proteomes" id="UP000586947"/>
    </source>
</evidence>
<dbReference type="InterPro" id="IPR052893">
    <property type="entry name" value="TCS_response_regulator"/>
</dbReference>
<feature type="domain" description="Response regulatory" evidence="2">
    <location>
        <begin position="1"/>
        <end position="62"/>
    </location>
</feature>
<dbReference type="Gene3D" id="3.40.50.2300">
    <property type="match status" value="1"/>
</dbReference>
<reference evidence="3 4" key="1">
    <citation type="submission" date="2020-08" db="EMBL/GenBank/DDBJ databases">
        <title>Sequencing the genomes of 1000 actinobacteria strains.</title>
        <authorList>
            <person name="Klenk H.-P."/>
        </authorList>
    </citation>
    <scope>NUCLEOTIDE SEQUENCE [LARGE SCALE GENOMIC DNA]</scope>
    <source>
        <strain evidence="3 4">DSM 103125</strain>
    </source>
</reference>
<dbReference type="AlphaFoldDB" id="A0A840VT74"/>
<name>A0A840VT74_9ACTN</name>
<evidence type="ECO:0000256" key="1">
    <source>
        <dbReference type="PROSITE-ProRule" id="PRU00169"/>
    </source>
</evidence>
<dbReference type="SUPFAM" id="SSF52172">
    <property type="entry name" value="CheY-like"/>
    <property type="match status" value="1"/>
</dbReference>
<organism evidence="3 4">
    <name type="scientific">Micromonospora parathelypteridis</name>
    <dbReference type="NCBI Taxonomy" id="1839617"/>
    <lineage>
        <taxon>Bacteria</taxon>
        <taxon>Bacillati</taxon>
        <taxon>Actinomycetota</taxon>
        <taxon>Actinomycetes</taxon>
        <taxon>Micromonosporales</taxon>
        <taxon>Micromonosporaceae</taxon>
        <taxon>Micromonospora</taxon>
    </lineage>
</organism>
<dbReference type="EMBL" id="JACHDP010000001">
    <property type="protein sequence ID" value="MBB5476218.1"/>
    <property type="molecule type" value="Genomic_DNA"/>
</dbReference>
<dbReference type="PANTHER" id="PTHR44520:SF2">
    <property type="entry name" value="RESPONSE REGULATOR RCP1"/>
    <property type="match status" value="1"/>
</dbReference>
<evidence type="ECO:0000313" key="3">
    <source>
        <dbReference type="EMBL" id="MBB5476218.1"/>
    </source>
</evidence>
<dbReference type="Proteomes" id="UP000586947">
    <property type="component" value="Unassembled WGS sequence"/>
</dbReference>
<dbReference type="GO" id="GO:0000160">
    <property type="term" value="P:phosphorelay signal transduction system"/>
    <property type="evidence" value="ECO:0007669"/>
    <property type="project" value="InterPro"/>
</dbReference>
<proteinExistence type="predicted"/>
<accession>A0A840VT74</accession>
<protein>
    <submittedName>
        <fullName evidence="3">CheY-like chemotaxis protein</fullName>
    </submittedName>
</protein>
<comment type="caution">
    <text evidence="1">Lacks conserved residue(s) required for the propagation of feature annotation.</text>
</comment>
<keyword evidence="4" id="KW-1185">Reference proteome</keyword>
<comment type="caution">
    <text evidence="3">The sequence shown here is derived from an EMBL/GenBank/DDBJ whole genome shotgun (WGS) entry which is preliminary data.</text>
</comment>
<dbReference type="InterPro" id="IPR001789">
    <property type="entry name" value="Sig_transdc_resp-reg_receiver"/>
</dbReference>
<gene>
    <name evidence="3" type="ORF">HNR20_000723</name>
</gene>
<dbReference type="PANTHER" id="PTHR44520">
    <property type="entry name" value="RESPONSE REGULATOR RCP1-RELATED"/>
    <property type="match status" value="1"/>
</dbReference>
<dbReference type="PROSITE" id="PS50110">
    <property type="entry name" value="RESPONSE_REGULATORY"/>
    <property type="match status" value="1"/>
</dbReference>
<evidence type="ECO:0000259" key="2">
    <source>
        <dbReference type="PROSITE" id="PS50110"/>
    </source>
</evidence>
<sequence length="77" mass="8197">MNGREVLAAVRADEVLKAIPVVVFTTSAVDADVLGSYSAHANAYVTKPINLDAFERVVGEIHRFYSEIAALPLPGAV</sequence>